<keyword evidence="3" id="KW-1185">Reference proteome</keyword>
<organism evidence="2 3">
    <name type="scientific">Ceratopteris richardii</name>
    <name type="common">Triangle waterfern</name>
    <dbReference type="NCBI Taxonomy" id="49495"/>
    <lineage>
        <taxon>Eukaryota</taxon>
        <taxon>Viridiplantae</taxon>
        <taxon>Streptophyta</taxon>
        <taxon>Embryophyta</taxon>
        <taxon>Tracheophyta</taxon>
        <taxon>Polypodiopsida</taxon>
        <taxon>Polypodiidae</taxon>
        <taxon>Polypodiales</taxon>
        <taxon>Pteridineae</taxon>
        <taxon>Pteridaceae</taxon>
        <taxon>Parkerioideae</taxon>
        <taxon>Ceratopteris</taxon>
    </lineage>
</organism>
<comment type="caution">
    <text evidence="2">The sequence shown here is derived from an EMBL/GenBank/DDBJ whole genome shotgun (WGS) entry which is preliminary data.</text>
</comment>
<dbReference type="PANTHER" id="PTHR36066">
    <property type="entry name" value="TRANSCRIPTION FACTOR BHLH145"/>
    <property type="match status" value="1"/>
</dbReference>
<dbReference type="EMBL" id="CM035438">
    <property type="protein sequence ID" value="KAH7285879.1"/>
    <property type="molecule type" value="Genomic_DNA"/>
</dbReference>
<dbReference type="OrthoDB" id="1921805at2759"/>
<feature type="region of interest" description="Disordered" evidence="1">
    <location>
        <begin position="198"/>
        <end position="229"/>
    </location>
</feature>
<evidence type="ECO:0000313" key="3">
    <source>
        <dbReference type="Proteomes" id="UP000825935"/>
    </source>
</evidence>
<protein>
    <submittedName>
        <fullName evidence="2">Uncharacterized protein</fullName>
    </submittedName>
</protein>
<evidence type="ECO:0000313" key="2">
    <source>
        <dbReference type="EMBL" id="KAH7285879.1"/>
    </source>
</evidence>
<dbReference type="Proteomes" id="UP000825935">
    <property type="component" value="Chromosome 33"/>
</dbReference>
<dbReference type="EMBL" id="CM035438">
    <property type="protein sequence ID" value="KAH7285881.1"/>
    <property type="molecule type" value="Genomic_DNA"/>
</dbReference>
<accession>A0A8T2QPG9</accession>
<evidence type="ECO:0000256" key="1">
    <source>
        <dbReference type="SAM" id="MobiDB-lite"/>
    </source>
</evidence>
<reference evidence="2" key="1">
    <citation type="submission" date="2021-08" db="EMBL/GenBank/DDBJ databases">
        <title>WGS assembly of Ceratopteris richardii.</title>
        <authorList>
            <person name="Marchant D.B."/>
            <person name="Chen G."/>
            <person name="Jenkins J."/>
            <person name="Shu S."/>
            <person name="Leebens-Mack J."/>
            <person name="Grimwood J."/>
            <person name="Schmutz J."/>
            <person name="Soltis P."/>
            <person name="Soltis D."/>
            <person name="Chen Z.-H."/>
        </authorList>
    </citation>
    <scope>NUCLEOTIDE SEQUENCE</scope>
    <source>
        <strain evidence="2">Whitten #5841</strain>
        <tissue evidence="2">Leaf</tissue>
    </source>
</reference>
<proteinExistence type="predicted"/>
<dbReference type="AlphaFoldDB" id="A0A8T2QPG9"/>
<gene>
    <name evidence="2" type="ORF">KP509_33G049700</name>
</gene>
<sequence length="260" mass="28795">MPELDQNKKMKPFAVNYSILEPSSKETEHRQGLYFAEEQAAMPSTPPFRNMKVRTSEACGKNFIIFDHSRGQDTVICHPHWLHRSFHNSSPSGFAPKEVNDSTYDLQSSRCKLPEAIPAFPYSVDLNRSFPYSVDLNRSSVEHGSLSCRPKHGHSDSRGFEDHQTLEAGVGVHMQYGQQAISDFHENTEEINVLLSSDDDLSSTGHSPSDVSSGFHIGAGPAPCTSMHGRKRKLEQGPLVSETDDADSGFIELTLSVCSK</sequence>
<dbReference type="InterPro" id="IPR037546">
    <property type="entry name" value="SAC51-like"/>
</dbReference>
<name>A0A8T2QPG9_CERRI</name>
<dbReference type="PANTHER" id="PTHR36066:SF2">
    <property type="entry name" value="TRANSCRIPTION FACTOR BHLH145"/>
    <property type="match status" value="1"/>
</dbReference>